<keyword evidence="2" id="KW-0560">Oxidoreductase</keyword>
<comment type="caution">
    <text evidence="2">The sequence shown here is derived from an EMBL/GenBank/DDBJ whole genome shotgun (WGS) entry which is preliminary data.</text>
</comment>
<keyword evidence="2" id="KW-0223">Dioxygenase</keyword>
<dbReference type="PANTHER" id="PTHR33993:SF14">
    <property type="entry name" value="GB|AAF24581.1"/>
    <property type="match status" value="1"/>
</dbReference>
<dbReference type="InterPro" id="IPR004360">
    <property type="entry name" value="Glyas_Fos-R_dOase_dom"/>
</dbReference>
<dbReference type="RefSeq" id="WP_046824904.1">
    <property type="nucleotide sequence ID" value="NZ_CAJPTF010000005.1"/>
</dbReference>
<dbReference type="Pfam" id="PF00903">
    <property type="entry name" value="Glyoxalase"/>
    <property type="match status" value="1"/>
</dbReference>
<dbReference type="InterPro" id="IPR037523">
    <property type="entry name" value="VOC_core"/>
</dbReference>
<evidence type="ECO:0000313" key="2">
    <source>
        <dbReference type="EMBL" id="PDP44480.1"/>
    </source>
</evidence>
<name>A0A2A6EAN6_TANFO</name>
<dbReference type="GO" id="GO:0051213">
    <property type="term" value="F:dioxygenase activity"/>
    <property type="evidence" value="ECO:0007669"/>
    <property type="project" value="UniProtKB-KW"/>
</dbReference>
<dbReference type="Proteomes" id="UP000219259">
    <property type="component" value="Unassembled WGS sequence"/>
</dbReference>
<proteinExistence type="predicted"/>
<dbReference type="InterPro" id="IPR029068">
    <property type="entry name" value="Glyas_Bleomycin-R_OHBP_Dase"/>
</dbReference>
<dbReference type="SUPFAM" id="SSF54593">
    <property type="entry name" value="Glyoxalase/Bleomycin resistance protein/Dihydroxybiphenyl dioxygenase"/>
    <property type="match status" value="1"/>
</dbReference>
<dbReference type="PANTHER" id="PTHR33993">
    <property type="entry name" value="GLYOXALASE-RELATED"/>
    <property type="match status" value="1"/>
</dbReference>
<dbReference type="Gene3D" id="3.10.180.10">
    <property type="entry name" value="2,3-Dihydroxybiphenyl 1,2-Dioxygenase, domain 1"/>
    <property type="match status" value="1"/>
</dbReference>
<feature type="domain" description="VOC" evidence="1">
    <location>
        <begin position="5"/>
        <end position="117"/>
    </location>
</feature>
<accession>A0A2A6EAN6</accession>
<reference evidence="2 3" key="1">
    <citation type="submission" date="2017-09" db="EMBL/GenBank/DDBJ databases">
        <title>Phase variable restriction modification systems are present in the genome sequences of periodontal pathogens Prevotella intermedia, Tannerella forsythia and Porphyromonas gingivalis.</title>
        <authorList>
            <person name="Haigh R.D."/>
            <person name="Crawford L."/>
            <person name="Ralph J."/>
            <person name="Wanford J."/>
            <person name="Vartoukian S.R."/>
            <person name="Hijazib K."/>
            <person name="Wade W."/>
            <person name="Oggioni M.R."/>
        </authorList>
    </citation>
    <scope>NUCLEOTIDE SEQUENCE [LARGE SCALE GENOMIC DNA]</scope>
    <source>
        <strain evidence="2 3">WW11663</strain>
    </source>
</reference>
<dbReference type="InterPro" id="IPR052164">
    <property type="entry name" value="Anthracycline_SecMetBiosynth"/>
</dbReference>
<dbReference type="AlphaFoldDB" id="A0A2A6EAN6"/>
<organism evidence="2 3">
    <name type="scientific">Tannerella forsythia</name>
    <name type="common">Bacteroides forsythus</name>
    <dbReference type="NCBI Taxonomy" id="28112"/>
    <lineage>
        <taxon>Bacteria</taxon>
        <taxon>Pseudomonadati</taxon>
        <taxon>Bacteroidota</taxon>
        <taxon>Bacteroidia</taxon>
        <taxon>Bacteroidales</taxon>
        <taxon>Tannerellaceae</taxon>
        <taxon>Tannerella</taxon>
    </lineage>
</organism>
<sequence>MKIRKIYACWVYVSDMAQSVRFYQDIGFTVKFVEKDGAWVEFDLGETSFALLQRPEEKGKVQPRKTRIMFEVARIEEMQEHLISLGVKRIGSIRKEPYGKLLTFEDPDGHWLEFFEPHPPKPKTQYPTPNT</sequence>
<evidence type="ECO:0000313" key="3">
    <source>
        <dbReference type="Proteomes" id="UP000219259"/>
    </source>
</evidence>
<dbReference type="EMBL" id="NSLJ01000006">
    <property type="protein sequence ID" value="PDP44480.1"/>
    <property type="molecule type" value="Genomic_DNA"/>
</dbReference>
<protein>
    <submittedName>
        <fullName evidence="2">Glyoxalase/bleomycin resistance/dioxygenase family protein</fullName>
    </submittedName>
</protein>
<dbReference type="PROSITE" id="PS51819">
    <property type="entry name" value="VOC"/>
    <property type="match status" value="1"/>
</dbReference>
<gene>
    <name evidence="2" type="ORF">CLI86_03305</name>
</gene>
<evidence type="ECO:0000259" key="1">
    <source>
        <dbReference type="PROSITE" id="PS51819"/>
    </source>
</evidence>